<name>A0A2T0T4D3_9PSEU</name>
<keyword evidence="2" id="KW-0255">Endonuclease</keyword>
<accession>A0A2T0T4D3</accession>
<evidence type="ECO:0000313" key="2">
    <source>
        <dbReference type="EMBL" id="PRY40530.1"/>
    </source>
</evidence>
<dbReference type="InterPro" id="IPR038717">
    <property type="entry name" value="Tc1-like_DDE_dom"/>
</dbReference>
<evidence type="ECO:0000259" key="1">
    <source>
        <dbReference type="Pfam" id="PF13358"/>
    </source>
</evidence>
<evidence type="ECO:0000313" key="3">
    <source>
        <dbReference type="Proteomes" id="UP000239494"/>
    </source>
</evidence>
<proteinExistence type="predicted"/>
<gene>
    <name evidence="2" type="ORF">CLV43_106267</name>
</gene>
<comment type="caution">
    <text evidence="2">The sequence shown here is derived from an EMBL/GenBank/DDBJ whole genome shotgun (WGS) entry which is preliminary data.</text>
</comment>
<dbReference type="Proteomes" id="UP000239494">
    <property type="component" value="Unassembled WGS sequence"/>
</dbReference>
<keyword evidence="2" id="KW-0378">Hydrolase</keyword>
<organism evidence="2 3">
    <name type="scientific">Umezawaea tangerina</name>
    <dbReference type="NCBI Taxonomy" id="84725"/>
    <lineage>
        <taxon>Bacteria</taxon>
        <taxon>Bacillati</taxon>
        <taxon>Actinomycetota</taxon>
        <taxon>Actinomycetes</taxon>
        <taxon>Pseudonocardiales</taxon>
        <taxon>Pseudonocardiaceae</taxon>
        <taxon>Umezawaea</taxon>
    </lineage>
</organism>
<dbReference type="Pfam" id="PF13358">
    <property type="entry name" value="DDE_3"/>
    <property type="match status" value="1"/>
</dbReference>
<keyword evidence="2" id="KW-0540">Nuclease</keyword>
<keyword evidence="3" id="KW-1185">Reference proteome</keyword>
<protein>
    <submittedName>
        <fullName evidence="2">DDE superfamily endonuclease</fullName>
    </submittedName>
</protein>
<dbReference type="AlphaFoldDB" id="A0A2T0T4D3"/>
<feature type="domain" description="Tc1-like transposase DDE" evidence="1">
    <location>
        <begin position="3"/>
        <end position="54"/>
    </location>
</feature>
<reference evidence="2 3" key="1">
    <citation type="submission" date="2018-03" db="EMBL/GenBank/DDBJ databases">
        <title>Genomic Encyclopedia of Archaeal and Bacterial Type Strains, Phase II (KMG-II): from individual species to whole genera.</title>
        <authorList>
            <person name="Goeker M."/>
        </authorList>
    </citation>
    <scope>NUCLEOTIDE SEQUENCE [LARGE SCALE GENOMIC DNA]</scope>
    <source>
        <strain evidence="2 3">DSM 44720</strain>
    </source>
</reference>
<dbReference type="EMBL" id="PVTF01000006">
    <property type="protein sequence ID" value="PRY40530.1"/>
    <property type="molecule type" value="Genomic_DNA"/>
</dbReference>
<sequence>MCDNYATHKTPEIKTWLVRHPRFHLHFTPTGSSWLNLVERWFAELTNRKLRRSAVPAENLIHAGDRGSTETHARMQS</sequence>
<dbReference type="GO" id="GO:0004519">
    <property type="term" value="F:endonuclease activity"/>
    <property type="evidence" value="ECO:0007669"/>
    <property type="project" value="UniProtKB-KW"/>
</dbReference>